<proteinExistence type="predicted"/>
<reference evidence="3 5" key="2">
    <citation type="journal article" date="2011" name="PLoS Biol.">
        <title>Modernizing reference genome assemblies.</title>
        <authorList>
            <person name="Church D.M."/>
            <person name="Schneider V.A."/>
            <person name="Graves T."/>
            <person name="Auger K."/>
            <person name="Cunningham F."/>
            <person name="Bouk N."/>
            <person name="Chen H.C."/>
            <person name="Agarwala R."/>
            <person name="McLaren W.M."/>
            <person name="Ritchie G.R."/>
            <person name="Albracht D."/>
            <person name="Kremitzki M."/>
            <person name="Rock S."/>
            <person name="Kotkiewicz H."/>
            <person name="Kremitzki C."/>
            <person name="Wollam A."/>
            <person name="Trani L."/>
            <person name="Fulton L."/>
            <person name="Fulton R."/>
            <person name="Matthews L."/>
            <person name="Whitehead S."/>
            <person name="Chow W."/>
            <person name="Torrance J."/>
            <person name="Dunn M."/>
            <person name="Harden G."/>
            <person name="Threadgold G."/>
            <person name="Wood J."/>
            <person name="Collins J."/>
            <person name="Heath P."/>
            <person name="Griffiths G."/>
            <person name="Pelan S."/>
            <person name="Grafham D."/>
            <person name="Eichler E.E."/>
            <person name="Weinstock G."/>
            <person name="Mardis E.R."/>
            <person name="Wilson R.K."/>
            <person name="Howe K."/>
            <person name="Flicek P."/>
            <person name="Hubbard T."/>
        </authorList>
    </citation>
    <scope>NUCLEOTIDE SEQUENCE [LARGE SCALE GENOMIC DNA]</scope>
    <source>
        <strain evidence="3 5">C57BL/6J</strain>
    </source>
</reference>
<dbReference type="Bgee" id="ENSMUSG00000092166">
    <property type="expression patterns" value="Expressed in blastoderm cell in morula and 1 other cell type or tissue"/>
</dbReference>
<evidence type="ECO:0000256" key="2">
    <source>
        <dbReference type="ARBA" id="ARBA00022737"/>
    </source>
</evidence>
<keyword evidence="2" id="KW-0677">Repeat</keyword>
<dbReference type="Ensembl" id="ENSMUST00000238343.3">
    <property type="protein sequence ID" value="ENSMUSP00000158667.2"/>
    <property type="gene ID" value="ENSMUSG00000092166.4"/>
</dbReference>
<evidence type="ECO:0000256" key="1">
    <source>
        <dbReference type="ARBA" id="ARBA00022614"/>
    </source>
</evidence>
<dbReference type="PANTHER" id="PTHR14224">
    <property type="entry name" value="SIMILAR TO PREFERENTIALLY EXPRESSED ANTIGEN IN MELANOMA-LIKE 3"/>
    <property type="match status" value="1"/>
</dbReference>
<dbReference type="GeneTree" id="ENSGT01030000234531"/>
<gene>
    <name evidence="3 4" type="primary">Pramel45</name>
</gene>
<dbReference type="VEuPathDB" id="HostDB:ENSMUSG00000092166"/>
<accession>A0A571BEB7</accession>
<dbReference type="AGR" id="MGI:3646599"/>
<evidence type="ECO:0000313" key="5">
    <source>
        <dbReference type="Proteomes" id="UP000000589"/>
    </source>
</evidence>
<reference evidence="3" key="4">
    <citation type="submission" date="2025-09" db="UniProtKB">
        <authorList>
            <consortium name="Ensembl"/>
        </authorList>
    </citation>
    <scope>IDENTIFICATION</scope>
    <source>
        <strain evidence="3">C57BL/6J</strain>
    </source>
</reference>
<evidence type="ECO:0000313" key="4">
    <source>
        <dbReference type="MGI" id="MGI:3646599"/>
    </source>
</evidence>
<organism evidence="3 5">
    <name type="scientific">Mus musculus</name>
    <name type="common">Mouse</name>
    <dbReference type="NCBI Taxonomy" id="10090"/>
    <lineage>
        <taxon>Eukaryota</taxon>
        <taxon>Metazoa</taxon>
        <taxon>Chordata</taxon>
        <taxon>Craniata</taxon>
        <taxon>Vertebrata</taxon>
        <taxon>Euteleostomi</taxon>
        <taxon>Mammalia</taxon>
        <taxon>Eutheria</taxon>
        <taxon>Euarchontoglires</taxon>
        <taxon>Glires</taxon>
        <taxon>Rodentia</taxon>
        <taxon>Myomorpha</taxon>
        <taxon>Muroidea</taxon>
        <taxon>Muridae</taxon>
        <taxon>Murinae</taxon>
        <taxon>Mus</taxon>
        <taxon>Mus</taxon>
    </lineage>
</organism>
<evidence type="ECO:0000313" key="3">
    <source>
        <dbReference type="Ensembl" id="ENSMUSP00000158667.2"/>
    </source>
</evidence>
<dbReference type="AlphaFoldDB" id="A0A571BEB7"/>
<reference evidence="3" key="3">
    <citation type="submission" date="2025-08" db="UniProtKB">
        <authorList>
            <consortium name="Ensembl"/>
        </authorList>
    </citation>
    <scope>IDENTIFICATION</scope>
    <source>
        <strain evidence="3">C57BL/6J</strain>
    </source>
</reference>
<name>A0A571BEB7_MOUSE</name>
<dbReference type="PANTHER" id="PTHR14224:SF77">
    <property type="entry name" value="D5ERTD577E PROTEIN-RELATED"/>
    <property type="match status" value="1"/>
</dbReference>
<keyword evidence="5" id="KW-1185">Reference proteome</keyword>
<sequence length="198" mass="22446">MSVHTPPTLQKLAIQTLVREEALGMSELEEMAHGLFPALFKEAFDGRHIKLIKALVIAWPFHCLPVGALMRTTDLETLQAVLDGVDIRRTIGFQPRRKKLQFLDLRNVHHSFWNIWTDSEDSDYSAEILDEKKALQVLDDTLEDPLHYLLPDFTERFGFLCLLSEPLSAKTSGIERCGLTGFGSYASERSPHESGRHS</sequence>
<keyword evidence="1" id="KW-0433">Leucine-rich repeat</keyword>
<dbReference type="InterPro" id="IPR050694">
    <property type="entry name" value="LRRC14/PRAME"/>
</dbReference>
<reference evidence="3 5" key="1">
    <citation type="journal article" date="2009" name="PLoS Biol.">
        <title>Lineage-specific biology revealed by a finished genome assembly of the mouse.</title>
        <authorList>
            <consortium name="Mouse Genome Sequencing Consortium"/>
            <person name="Church D.M."/>
            <person name="Goodstadt L."/>
            <person name="Hillier L.W."/>
            <person name="Zody M.C."/>
            <person name="Goldstein S."/>
            <person name="She X."/>
            <person name="Bult C.J."/>
            <person name="Agarwala R."/>
            <person name="Cherry J.L."/>
            <person name="DiCuccio M."/>
            <person name="Hlavina W."/>
            <person name="Kapustin Y."/>
            <person name="Meric P."/>
            <person name="Maglott D."/>
            <person name="Birtle Z."/>
            <person name="Marques A.C."/>
            <person name="Graves T."/>
            <person name="Zhou S."/>
            <person name="Teague B."/>
            <person name="Potamousis K."/>
            <person name="Churas C."/>
            <person name="Place M."/>
            <person name="Herschleb J."/>
            <person name="Runnheim R."/>
            <person name="Forrest D."/>
            <person name="Amos-Landgraf J."/>
            <person name="Schwartz D.C."/>
            <person name="Cheng Z."/>
            <person name="Lindblad-Toh K."/>
            <person name="Eichler E.E."/>
            <person name="Ponting C.P."/>
        </authorList>
    </citation>
    <scope>NUCLEOTIDE SEQUENCE [LARGE SCALE GENOMIC DNA]</scope>
    <source>
        <strain evidence="3 5">C57BL/6J</strain>
    </source>
</reference>
<protein>
    <submittedName>
        <fullName evidence="3">PRAME like 45</fullName>
    </submittedName>
</protein>
<dbReference type="Proteomes" id="UP000000589">
    <property type="component" value="Chromosome 5"/>
</dbReference>
<dbReference type="MGI" id="MGI:3646599">
    <property type="gene designation" value="Pramel45"/>
</dbReference>